<proteinExistence type="predicted"/>
<evidence type="ECO:0000313" key="1">
    <source>
        <dbReference type="EMBL" id="CAG8817884.1"/>
    </source>
</evidence>
<comment type="caution">
    <text evidence="1">The sequence shown here is derived from an EMBL/GenBank/DDBJ whole genome shotgun (WGS) entry which is preliminary data.</text>
</comment>
<protein>
    <submittedName>
        <fullName evidence="1">15136_t:CDS:1</fullName>
    </submittedName>
</protein>
<dbReference type="Proteomes" id="UP000789901">
    <property type="component" value="Unassembled WGS sequence"/>
</dbReference>
<accession>A0ABN7W6C8</accession>
<dbReference type="EMBL" id="CAJVQB010032113">
    <property type="protein sequence ID" value="CAG8817884.1"/>
    <property type="molecule type" value="Genomic_DNA"/>
</dbReference>
<keyword evidence="2" id="KW-1185">Reference proteome</keyword>
<organism evidence="1 2">
    <name type="scientific">Gigaspora margarita</name>
    <dbReference type="NCBI Taxonomy" id="4874"/>
    <lineage>
        <taxon>Eukaryota</taxon>
        <taxon>Fungi</taxon>
        <taxon>Fungi incertae sedis</taxon>
        <taxon>Mucoromycota</taxon>
        <taxon>Glomeromycotina</taxon>
        <taxon>Glomeromycetes</taxon>
        <taxon>Diversisporales</taxon>
        <taxon>Gigasporaceae</taxon>
        <taxon>Gigaspora</taxon>
    </lineage>
</organism>
<evidence type="ECO:0000313" key="2">
    <source>
        <dbReference type="Proteomes" id="UP000789901"/>
    </source>
</evidence>
<reference evidence="1 2" key="1">
    <citation type="submission" date="2021-06" db="EMBL/GenBank/DDBJ databases">
        <authorList>
            <person name="Kallberg Y."/>
            <person name="Tangrot J."/>
            <person name="Rosling A."/>
        </authorList>
    </citation>
    <scope>NUCLEOTIDE SEQUENCE [LARGE SCALE GENOMIC DNA]</scope>
    <source>
        <strain evidence="1 2">120-4 pot B 10/14</strain>
    </source>
</reference>
<name>A0ABN7W6C8_GIGMA</name>
<gene>
    <name evidence="1" type="ORF">GMARGA_LOCUS26912</name>
</gene>
<sequence>MPHQLRKQLRNHFVISFVPFGGDIQDFIKPFLEELKKLEKGFVMNLNGINYWIMGGLGVFTADLPQGNDIAGVLRHNAYRGCRSCKVPKEQLTDLSYDIYYYGRYRQITDKEFQLINEQISSNAKSRFCSQYGLRSLPGPLDLLLHDHHLHTPQDAYHAVAGKIARLLDCTCSILTAYGESNLINCWKNIEVPVQWSRLPNPITHRCSFMMSDNLRILMIFPFILNRCLTVNSIKEDYLNSTCNRLHFSCQIEVRDYIIYTWALSAKAAKEVFSITIQRSAGYFKLQAILNEELEALIKLFPDKFQNLPNLHINHNSTIIANPNLLNYSEHSEIKLGQKWNKHQIETAGFVSTSLETNNLLREIINAYSSYYSFEQALLEPRVCFYENAIYTICQSNGDYYDIRLKVGEIVEVKLFEEDDSKFGKITGIIEHLWNNGQAFIFLCFKWLENFNELDSLLECSIYYI</sequence>